<gene>
    <name evidence="1" type="ordered locus">HMU09310</name>
</gene>
<reference evidence="1 2" key="1">
    <citation type="journal article" date="2010" name="BMC Genomics">
        <title>Comparative genomics and proteomics of Helicobacter mustelae, an ulcerogenic and carcinogenic gastric pathogen.</title>
        <authorList>
            <person name="O'Toole P.W."/>
            <person name="Snelling W.J."/>
            <person name="Canchaya C."/>
            <person name="Forde B.M."/>
            <person name="Hardie K.R."/>
            <person name="Josenhans C."/>
            <person name="Graham R.L.J."/>
            <person name="McMullan G."/>
            <person name="Parkhill J."/>
            <person name="Belda E."/>
            <person name="Bentley S.D."/>
        </authorList>
    </citation>
    <scope>NUCLEOTIDE SEQUENCE [LARGE SCALE GENOMIC DNA]</scope>
    <source>
        <strain evidence="2">ATCC 43772 / LMG 18044 / NCTC 12198 / 12198</strain>
    </source>
</reference>
<dbReference type="EMBL" id="FN555004">
    <property type="protein sequence ID" value="CBG40188.1"/>
    <property type="molecule type" value="Genomic_DNA"/>
</dbReference>
<dbReference type="STRING" id="679897.HMU09310"/>
<name>D3UI65_HELM1</name>
<dbReference type="AlphaFoldDB" id="D3UI65"/>
<protein>
    <submittedName>
        <fullName evidence="1">Uncharacterized protein</fullName>
    </submittedName>
</protein>
<dbReference type="eggNOG" id="COG0438">
    <property type="taxonomic scope" value="Bacteria"/>
</dbReference>
<dbReference type="Proteomes" id="UP000001522">
    <property type="component" value="Chromosome"/>
</dbReference>
<keyword evidence="2" id="KW-1185">Reference proteome</keyword>
<dbReference type="SUPFAM" id="SSF53756">
    <property type="entry name" value="UDP-Glycosyltransferase/glycogen phosphorylase"/>
    <property type="match status" value="1"/>
</dbReference>
<evidence type="ECO:0000313" key="1">
    <source>
        <dbReference type="EMBL" id="CBG40188.1"/>
    </source>
</evidence>
<evidence type="ECO:0000313" key="2">
    <source>
        <dbReference type="Proteomes" id="UP000001522"/>
    </source>
</evidence>
<dbReference type="Gene3D" id="3.40.50.2000">
    <property type="entry name" value="Glycogen Phosphorylase B"/>
    <property type="match status" value="1"/>
</dbReference>
<sequence length="380" mass="43784">MPKIALLNDFDITKRPRPKRMLDMLKGHYELYAIAMDCSPIEGVECFAYPASKNAKERSLEEQKILEQRLKNKDFLPLVYTPNRLKILEFFTKMPKMDLFIIEDITLLAFGLDYKKSYNPSLKILIDLREYYPLQYENDPEWMAGFGEFFGFLCREFLPHVDFAITVSEGIAQKYKEEFGLHCEVFHSLPPYHELKPNPLKTPINIIYHGFLSPDRNSAFLLEIAHQLRGDFCMQILGLSNIKGFLETLEKNAPKNVNFLAPVSMEEIIPFTNNFDIGILTLSPNTFNNAHALPNKFFEYIQARLALIAPPLPSLRDFLSLWQVGKMSQDFTPESLASTINALQKEEIAAYKTASDRAAKILNTTENRQKILRWIEGLLS</sequence>
<accession>D3UI65</accession>
<dbReference type="HOGENOM" id="CLU_059883_0_0_7"/>
<proteinExistence type="predicted"/>
<organism evidence="1 2">
    <name type="scientific">Helicobacter mustelae (strain ATCC 43772 / CCUG 25715 / CIP 103759 / LMG 18044 / NCTC 12198 / R85-136P)</name>
    <name type="common">Campylobacter mustelae</name>
    <dbReference type="NCBI Taxonomy" id="679897"/>
    <lineage>
        <taxon>Bacteria</taxon>
        <taxon>Pseudomonadati</taxon>
        <taxon>Campylobacterota</taxon>
        <taxon>Epsilonproteobacteria</taxon>
        <taxon>Campylobacterales</taxon>
        <taxon>Helicobacteraceae</taxon>
        <taxon>Helicobacter</taxon>
    </lineage>
</organism>
<dbReference type="KEGG" id="hms:HMU09310"/>
<dbReference type="RefSeq" id="WP_013023261.1">
    <property type="nucleotide sequence ID" value="NC_013949.1"/>
</dbReference>